<protein>
    <submittedName>
        <fullName evidence="3">Thioesterase</fullName>
    </submittedName>
    <submittedName>
        <fullName evidence="4">Uncharacterized protein (TIGR00369 family)</fullName>
    </submittedName>
</protein>
<dbReference type="Gene3D" id="3.10.129.10">
    <property type="entry name" value="Hotdog Thioesterase"/>
    <property type="match status" value="1"/>
</dbReference>
<reference evidence="4 6" key="2">
    <citation type="submission" date="2019-03" db="EMBL/GenBank/DDBJ databases">
        <title>Genomic Encyclopedia of Type Strains, Phase IV (KMG-IV): sequencing the most valuable type-strain genomes for metagenomic binning, comparative biology and taxonomic classification.</title>
        <authorList>
            <person name="Goeker M."/>
        </authorList>
    </citation>
    <scope>NUCLEOTIDE SEQUENCE [LARGE SCALE GENOMIC DNA]</scope>
    <source>
        <strain evidence="4 6">DSM 11603</strain>
    </source>
</reference>
<dbReference type="InterPro" id="IPR006683">
    <property type="entry name" value="Thioestr_dom"/>
</dbReference>
<dbReference type="EMBL" id="SNZF01000028">
    <property type="protein sequence ID" value="TDR32244.1"/>
    <property type="molecule type" value="Genomic_DNA"/>
</dbReference>
<gene>
    <name evidence="3" type="ORF">BG36_24245</name>
    <name evidence="4" type="ORF">DES43_1288</name>
</gene>
<dbReference type="HOGENOM" id="CLU_089876_4_0_5"/>
<dbReference type="NCBIfam" id="TIGR00369">
    <property type="entry name" value="unchar_dom_1"/>
    <property type="match status" value="1"/>
</dbReference>
<dbReference type="InterPro" id="IPR029069">
    <property type="entry name" value="HotDog_dom_sf"/>
</dbReference>
<name>A0A011US69_9HYPH</name>
<evidence type="ECO:0000313" key="5">
    <source>
        <dbReference type="Proteomes" id="UP000019849"/>
    </source>
</evidence>
<sequence length="156" mass="16572">MPAQITHKPTLTTEEINELMGSVYPQLNEGGRAYEAIDVFPGGCKVRLNADERHLRPGGTVSGPTLFTLADIGGYVLVLTHAGADALSVTTNLNINFMRKADAGPIDAHCRILKLGKSLMVFDADIVAGPDGHSIAHATGTYSIPPVRNTENHGVK</sequence>
<dbReference type="STRING" id="69279.BG36_24245"/>
<dbReference type="Proteomes" id="UP000019849">
    <property type="component" value="Unassembled WGS sequence"/>
</dbReference>
<feature type="domain" description="Thioesterase" evidence="2">
    <location>
        <begin position="58"/>
        <end position="132"/>
    </location>
</feature>
<dbReference type="eggNOG" id="COG2050">
    <property type="taxonomic scope" value="Bacteria"/>
</dbReference>
<dbReference type="SUPFAM" id="SSF54637">
    <property type="entry name" value="Thioesterase/thiol ester dehydrase-isomerase"/>
    <property type="match status" value="1"/>
</dbReference>
<evidence type="ECO:0000313" key="4">
    <source>
        <dbReference type="EMBL" id="TDR32244.1"/>
    </source>
</evidence>
<keyword evidence="6" id="KW-1185">Reference proteome</keyword>
<evidence type="ECO:0000259" key="2">
    <source>
        <dbReference type="Pfam" id="PF03061"/>
    </source>
</evidence>
<evidence type="ECO:0000313" key="3">
    <source>
        <dbReference type="EMBL" id="EXL09096.1"/>
    </source>
</evidence>
<dbReference type="PATRIC" id="fig|69279.3.peg.1775"/>
<dbReference type="CDD" id="cd03443">
    <property type="entry name" value="PaaI_thioesterase"/>
    <property type="match status" value="1"/>
</dbReference>
<dbReference type="GO" id="GO:0016289">
    <property type="term" value="F:acyl-CoA hydrolase activity"/>
    <property type="evidence" value="ECO:0007669"/>
    <property type="project" value="UniProtKB-ARBA"/>
</dbReference>
<evidence type="ECO:0000256" key="1">
    <source>
        <dbReference type="ARBA" id="ARBA00022801"/>
    </source>
</evidence>
<dbReference type="OrthoDB" id="9805304at2"/>
<proteinExistence type="predicted"/>
<evidence type="ECO:0000313" key="6">
    <source>
        <dbReference type="Proteomes" id="UP000294958"/>
    </source>
</evidence>
<dbReference type="Proteomes" id="UP000294958">
    <property type="component" value="Unassembled WGS sequence"/>
</dbReference>
<reference evidence="3 5" key="1">
    <citation type="submission" date="2014-02" db="EMBL/GenBank/DDBJ databases">
        <title>Aquamicrobium defluvii Genome sequencing.</title>
        <authorList>
            <person name="Wang X."/>
        </authorList>
    </citation>
    <scope>NUCLEOTIDE SEQUENCE [LARGE SCALE GENOMIC DNA]</scope>
    <source>
        <strain evidence="3 5">W13Z1</strain>
    </source>
</reference>
<dbReference type="InterPro" id="IPR003736">
    <property type="entry name" value="PAAI_dom"/>
</dbReference>
<dbReference type="RefSeq" id="WP_035025587.1">
    <property type="nucleotide sequence ID" value="NZ_KK073883.1"/>
</dbReference>
<accession>A0A011US69</accession>
<organism evidence="3 5">
    <name type="scientific">Aquamicrobium defluvii</name>
    <dbReference type="NCBI Taxonomy" id="69279"/>
    <lineage>
        <taxon>Bacteria</taxon>
        <taxon>Pseudomonadati</taxon>
        <taxon>Pseudomonadota</taxon>
        <taxon>Alphaproteobacteria</taxon>
        <taxon>Hyphomicrobiales</taxon>
        <taxon>Phyllobacteriaceae</taxon>
        <taxon>Aquamicrobium</taxon>
    </lineage>
</organism>
<dbReference type="EMBL" id="JENY01000009">
    <property type="protein sequence ID" value="EXL09096.1"/>
    <property type="molecule type" value="Genomic_DNA"/>
</dbReference>
<keyword evidence="1" id="KW-0378">Hydrolase</keyword>
<dbReference type="Pfam" id="PF03061">
    <property type="entry name" value="4HBT"/>
    <property type="match status" value="1"/>
</dbReference>
<comment type="caution">
    <text evidence="3">The sequence shown here is derived from an EMBL/GenBank/DDBJ whole genome shotgun (WGS) entry which is preliminary data.</text>
</comment>
<dbReference type="AlphaFoldDB" id="A0A011US69"/>